<gene>
    <name evidence="1" type="ORF">UFOVP1033_74</name>
    <name evidence="2" type="ORF">UFOVP1631_74</name>
</gene>
<dbReference type="EMBL" id="LR796981">
    <property type="protein sequence ID" value="CAB4179292.1"/>
    <property type="molecule type" value="Genomic_DNA"/>
</dbReference>
<organism evidence="1">
    <name type="scientific">uncultured Caudovirales phage</name>
    <dbReference type="NCBI Taxonomy" id="2100421"/>
    <lineage>
        <taxon>Viruses</taxon>
        <taxon>Duplodnaviria</taxon>
        <taxon>Heunggongvirae</taxon>
        <taxon>Uroviricota</taxon>
        <taxon>Caudoviricetes</taxon>
        <taxon>Peduoviridae</taxon>
        <taxon>Maltschvirus</taxon>
        <taxon>Maltschvirus maltsch</taxon>
    </lineage>
</organism>
<name>A0A6J5Q6Z5_9CAUD</name>
<protein>
    <recommendedName>
        <fullName evidence="3">HNH endonuclease</fullName>
    </recommendedName>
</protein>
<accession>A0A6J5Q6Z5</accession>
<sequence>METKVCTSCFQDLPITKFKFRSDGGRQRGTRHPMCNRCLYVKYTRPLIEQKTKEIHEYQMEKGCMDCGYNTHPAALEFDHLPGTAKLFNIGEEVGNRSRETLWKEIAKCDVVCANCHVIRTSIRRSRVEIEVM</sequence>
<proteinExistence type="predicted"/>
<dbReference type="EMBL" id="LR797501">
    <property type="protein sequence ID" value="CAB4220783.1"/>
    <property type="molecule type" value="Genomic_DNA"/>
</dbReference>
<evidence type="ECO:0000313" key="1">
    <source>
        <dbReference type="EMBL" id="CAB4179292.1"/>
    </source>
</evidence>
<reference evidence="1" key="1">
    <citation type="submission" date="2020-05" db="EMBL/GenBank/DDBJ databases">
        <authorList>
            <person name="Chiriac C."/>
            <person name="Salcher M."/>
            <person name="Ghai R."/>
            <person name="Kavagutti S V."/>
        </authorList>
    </citation>
    <scope>NUCLEOTIDE SEQUENCE</scope>
</reference>
<evidence type="ECO:0008006" key="3">
    <source>
        <dbReference type="Google" id="ProtNLM"/>
    </source>
</evidence>
<evidence type="ECO:0000313" key="2">
    <source>
        <dbReference type="EMBL" id="CAB4220783.1"/>
    </source>
</evidence>